<dbReference type="Proteomes" id="UP000317355">
    <property type="component" value="Unassembled WGS sequence"/>
</dbReference>
<name>A0A558D9A2_9GAMM</name>
<evidence type="ECO:0000313" key="1">
    <source>
        <dbReference type="EMBL" id="TVT57589.1"/>
    </source>
</evidence>
<reference evidence="1 2" key="1">
    <citation type="submission" date="2019-07" db="EMBL/GenBank/DDBJ databases">
        <title>The pathways for chlorine oxyanion respiration interact through the shared metabolite chlorate.</title>
        <authorList>
            <person name="Barnum T.P."/>
            <person name="Cheng Y."/>
            <person name="Hill K.A."/>
            <person name="Lucas L.N."/>
            <person name="Carlson H.K."/>
            <person name="Coates J.D."/>
        </authorList>
    </citation>
    <scope>NUCLEOTIDE SEQUENCE [LARGE SCALE GENOMIC DNA]</scope>
    <source>
        <strain evidence="1">BK-3</strain>
    </source>
</reference>
<comment type="caution">
    <text evidence="1">The sequence shown here is derived from an EMBL/GenBank/DDBJ whole genome shotgun (WGS) entry which is preliminary data.</text>
</comment>
<accession>A0A558D9A2</accession>
<dbReference type="EMBL" id="VMRY01000013">
    <property type="protein sequence ID" value="TVT57589.1"/>
    <property type="molecule type" value="Genomic_DNA"/>
</dbReference>
<protein>
    <submittedName>
        <fullName evidence="1">Lipid A deacylase LpxR family protein</fullName>
    </submittedName>
</protein>
<dbReference type="AlphaFoldDB" id="A0A558D9A2"/>
<organism evidence="1 2">
    <name type="scientific">Sedimenticola thiotaurini</name>
    <dbReference type="NCBI Taxonomy" id="1543721"/>
    <lineage>
        <taxon>Bacteria</taxon>
        <taxon>Pseudomonadati</taxon>
        <taxon>Pseudomonadota</taxon>
        <taxon>Gammaproteobacteria</taxon>
        <taxon>Chromatiales</taxon>
        <taxon>Sedimenticolaceae</taxon>
        <taxon>Sedimenticola</taxon>
    </lineage>
</organism>
<dbReference type="InterPro" id="IPR018707">
    <property type="entry name" value="LpxR"/>
</dbReference>
<gene>
    <name evidence="1" type="ORF">FHK82_05625</name>
</gene>
<sequence length="356" mass="39974">MTMTQGIIIKLPKGFFKFRTTYLLTPFFCGLVFLVQAEAATPPEELKRGGFFSIQFENDLWGSGDDQFYSHGTELSYLSLKEPPGWLTRVGQGLPFFHIGDVNAVQYSVGQKIFTPQDTKRRSLITDDRPYAGWLYGSANLLSRYVDEPNLQVGNILGLTVGVVGPSSHAGDIQKGFHDLIGVDKPNGWDNQLNDELGILLTYTRRWQYFQKVGWGLEFETAPHLVGALGNVYTYAGGGMMLRLGKGLRKDIAPPNIRPGFPGVPYFRTSQETNWYFFAGVEGRAMARNIFLDGNTFSDSHSVDKKPLVADVQFGFAFHFENVRLAISNIWRSKEFKGQDENVQFGAINLSFFVPY</sequence>
<dbReference type="Gene3D" id="2.40.128.140">
    <property type="entry name" value="Outer membrane protein"/>
    <property type="match status" value="1"/>
</dbReference>
<evidence type="ECO:0000313" key="2">
    <source>
        <dbReference type="Proteomes" id="UP000317355"/>
    </source>
</evidence>
<dbReference type="Pfam" id="PF09982">
    <property type="entry name" value="LpxR"/>
    <property type="match status" value="1"/>
</dbReference>
<proteinExistence type="predicted"/>
<dbReference type="STRING" id="1543721.AAY24_01780"/>
<dbReference type="InterPro" id="IPR037107">
    <property type="entry name" value="Put_OMP_sf"/>
</dbReference>